<dbReference type="PROSITE" id="PS00136">
    <property type="entry name" value="SUBTILASE_ASP"/>
    <property type="match status" value="1"/>
</dbReference>
<dbReference type="RefSeq" id="WP_127916906.1">
    <property type="nucleotide sequence ID" value="NZ_RKLP01000007.1"/>
</dbReference>
<sequence>MNESKGSSGQPGLDATGSALRGSAVGTFEMLHAESVVPVEPPLQKEGPFLPELTEVDLLVRAPQARRDFNVSGSGVTVAVLDTGLRTTHVDFAGRVLPGRNFTADYGGDPAEVSDGHGHGTSVTGIAAAGRIHTGVAPSTRIVPLKVLANDGTGRFADVRDALDWVLDHRASLGISALCLATGAADNRTTDTDMPGDAIGALLQELTDDGVCCCVAAGNDYYAHGGTQGMCYPAIFRQTISVGAVYDADEGSFRYRDGAKAFASDSDRLTPFTQRLHRTVGGPCATDAFAPGAPITSAGILNDTGESIQYGASQATPVVLGVVALLQSFYLRTTGHLPGVVDVKRWLMRGSTVVYDGADDHDNVRHTELTFPRVSALGSLLVCAKDLAVRELTKADRAGLRTEAMHH</sequence>
<dbReference type="Pfam" id="PF00082">
    <property type="entry name" value="Peptidase_S8"/>
    <property type="match status" value="1"/>
</dbReference>
<keyword evidence="2 5" id="KW-0645">Protease</keyword>
<dbReference type="SUPFAM" id="SSF52743">
    <property type="entry name" value="Subtilisin-like"/>
    <property type="match status" value="1"/>
</dbReference>
<dbReference type="PANTHER" id="PTHR43806">
    <property type="entry name" value="PEPTIDASE S8"/>
    <property type="match status" value="1"/>
</dbReference>
<evidence type="ECO:0000256" key="5">
    <source>
        <dbReference type="PROSITE-ProRule" id="PRU01240"/>
    </source>
</evidence>
<proteinExistence type="inferred from homology"/>
<keyword evidence="3 5" id="KW-0378">Hydrolase</keyword>
<dbReference type="AlphaFoldDB" id="A0A3S3AN94"/>
<dbReference type="GO" id="GO:0006508">
    <property type="term" value="P:proteolysis"/>
    <property type="evidence" value="ECO:0007669"/>
    <property type="project" value="UniProtKB-KW"/>
</dbReference>
<dbReference type="Proteomes" id="UP000286208">
    <property type="component" value="Unassembled WGS sequence"/>
</dbReference>
<reference evidence="7 8" key="1">
    <citation type="submission" date="2018-11" db="EMBL/GenBank/DDBJ databases">
        <title>Rhodococcus spongicola sp. nov. and Rhodococcus xishaensis sp. nov. from marine sponges.</title>
        <authorList>
            <person name="Li L."/>
            <person name="Lin H.W."/>
        </authorList>
    </citation>
    <scope>NUCLEOTIDE SEQUENCE [LARGE SCALE GENOMIC DNA]</scope>
    <source>
        <strain evidence="7 8">CCTCC AB2014297</strain>
    </source>
</reference>
<evidence type="ECO:0000259" key="6">
    <source>
        <dbReference type="Pfam" id="PF00082"/>
    </source>
</evidence>
<gene>
    <name evidence="7" type="ORF">EGT67_15145</name>
</gene>
<dbReference type="PANTHER" id="PTHR43806:SF11">
    <property type="entry name" value="CEREVISIN-RELATED"/>
    <property type="match status" value="1"/>
</dbReference>
<feature type="active site" description="Charge relay system" evidence="5">
    <location>
        <position position="82"/>
    </location>
</feature>
<evidence type="ECO:0000313" key="8">
    <source>
        <dbReference type="Proteomes" id="UP000286208"/>
    </source>
</evidence>
<dbReference type="GO" id="GO:0004252">
    <property type="term" value="F:serine-type endopeptidase activity"/>
    <property type="evidence" value="ECO:0007669"/>
    <property type="project" value="UniProtKB-UniRule"/>
</dbReference>
<evidence type="ECO:0000256" key="1">
    <source>
        <dbReference type="ARBA" id="ARBA00011073"/>
    </source>
</evidence>
<evidence type="ECO:0000256" key="4">
    <source>
        <dbReference type="ARBA" id="ARBA00022825"/>
    </source>
</evidence>
<feature type="active site" description="Charge relay system" evidence="5">
    <location>
        <position position="119"/>
    </location>
</feature>
<dbReference type="EMBL" id="RKLP01000007">
    <property type="protein sequence ID" value="RVW08844.1"/>
    <property type="molecule type" value="Genomic_DNA"/>
</dbReference>
<feature type="domain" description="Peptidase S8/S53" evidence="6">
    <location>
        <begin position="73"/>
        <end position="351"/>
    </location>
</feature>
<organism evidence="7 8">
    <name type="scientific">Prescottella agglutinans</name>
    <dbReference type="NCBI Taxonomy" id="1644129"/>
    <lineage>
        <taxon>Bacteria</taxon>
        <taxon>Bacillati</taxon>
        <taxon>Actinomycetota</taxon>
        <taxon>Actinomycetes</taxon>
        <taxon>Mycobacteriales</taxon>
        <taxon>Nocardiaceae</taxon>
        <taxon>Prescottella</taxon>
    </lineage>
</organism>
<keyword evidence="4 5" id="KW-0720">Serine protease</keyword>
<dbReference type="InterPro" id="IPR022398">
    <property type="entry name" value="Peptidase_S8_His-AS"/>
</dbReference>
<dbReference type="OrthoDB" id="9813435at2"/>
<dbReference type="PRINTS" id="PR00723">
    <property type="entry name" value="SUBTILISIN"/>
</dbReference>
<evidence type="ECO:0000256" key="2">
    <source>
        <dbReference type="ARBA" id="ARBA00022670"/>
    </source>
</evidence>
<dbReference type="InterPro" id="IPR000209">
    <property type="entry name" value="Peptidase_S8/S53_dom"/>
</dbReference>
<dbReference type="InterPro" id="IPR023827">
    <property type="entry name" value="Peptidase_S8_Asp-AS"/>
</dbReference>
<feature type="active site" description="Charge relay system" evidence="5">
    <location>
        <position position="313"/>
    </location>
</feature>
<dbReference type="InterPro" id="IPR015500">
    <property type="entry name" value="Peptidase_S8_subtilisin-rel"/>
</dbReference>
<comment type="caution">
    <text evidence="7">The sequence shown here is derived from an EMBL/GenBank/DDBJ whole genome shotgun (WGS) entry which is preliminary data.</text>
</comment>
<name>A0A3S3AN94_9NOCA</name>
<dbReference type="PROSITE" id="PS51892">
    <property type="entry name" value="SUBTILASE"/>
    <property type="match status" value="1"/>
</dbReference>
<keyword evidence="8" id="KW-1185">Reference proteome</keyword>
<accession>A0A3S3AN94</accession>
<dbReference type="InterPro" id="IPR036852">
    <property type="entry name" value="Peptidase_S8/S53_dom_sf"/>
</dbReference>
<evidence type="ECO:0000256" key="3">
    <source>
        <dbReference type="ARBA" id="ARBA00022801"/>
    </source>
</evidence>
<evidence type="ECO:0000313" key="7">
    <source>
        <dbReference type="EMBL" id="RVW08844.1"/>
    </source>
</evidence>
<dbReference type="PROSITE" id="PS00137">
    <property type="entry name" value="SUBTILASE_HIS"/>
    <property type="match status" value="1"/>
</dbReference>
<comment type="similarity">
    <text evidence="1 5">Belongs to the peptidase S8 family.</text>
</comment>
<dbReference type="InterPro" id="IPR050131">
    <property type="entry name" value="Peptidase_S8_subtilisin-like"/>
</dbReference>
<protein>
    <submittedName>
        <fullName evidence="7">Serine peptidase</fullName>
    </submittedName>
</protein>
<dbReference type="Gene3D" id="3.40.50.200">
    <property type="entry name" value="Peptidase S8/S53 domain"/>
    <property type="match status" value="1"/>
</dbReference>